<dbReference type="EMBL" id="JBHDIY010000002">
    <property type="protein sequence ID" value="MFL4471285.1"/>
    <property type="molecule type" value="Genomic_DNA"/>
</dbReference>
<dbReference type="SUPFAM" id="SSF140683">
    <property type="entry name" value="SP0561-like"/>
    <property type="match status" value="1"/>
</dbReference>
<organism evidence="1 2">
    <name type="scientific">Tateyamaria armeniaca</name>
    <dbReference type="NCBI Taxonomy" id="2518930"/>
    <lineage>
        <taxon>Bacteria</taxon>
        <taxon>Pseudomonadati</taxon>
        <taxon>Pseudomonadota</taxon>
        <taxon>Alphaproteobacteria</taxon>
        <taxon>Rhodobacterales</taxon>
        <taxon>Roseobacteraceae</taxon>
        <taxon>Tateyamaria</taxon>
    </lineage>
</organism>
<dbReference type="PANTHER" id="PTHR39341">
    <property type="entry name" value="BSL7085 PROTEIN"/>
    <property type="match status" value="1"/>
</dbReference>
<dbReference type="InterPro" id="IPR038062">
    <property type="entry name" value="ScdA-like_N_sf"/>
</dbReference>
<name>A0ABW8UVV3_9RHOB</name>
<dbReference type="InterPro" id="IPR023883">
    <property type="entry name" value="CHP03980_redox-disulphide"/>
</dbReference>
<protein>
    <submittedName>
        <fullName evidence="1">DUF1858 domain-containing protein</fullName>
    </submittedName>
</protein>
<proteinExistence type="predicted"/>
<keyword evidence="2" id="KW-1185">Reference proteome</keyword>
<comment type="caution">
    <text evidence="1">The sequence shown here is derived from an EMBL/GenBank/DDBJ whole genome shotgun (WGS) entry which is preliminary data.</text>
</comment>
<dbReference type="RefSeq" id="WP_407593122.1">
    <property type="nucleotide sequence ID" value="NZ_JBHDIY010000002.1"/>
</dbReference>
<evidence type="ECO:0000313" key="2">
    <source>
        <dbReference type="Proteomes" id="UP001627408"/>
    </source>
</evidence>
<evidence type="ECO:0000313" key="1">
    <source>
        <dbReference type="EMBL" id="MFL4471285.1"/>
    </source>
</evidence>
<sequence length="70" mass="8010">MPCPKITDPDLSLEDLMAEWPQTVSVFLRHNMLCVGCIIAPFHTVTDACREYHLNQDAFMYELLDAARLV</sequence>
<gene>
    <name evidence="1" type="ORF">ACERZ8_15885</name>
</gene>
<accession>A0ABW8UVV3</accession>
<dbReference type="NCBIfam" id="TIGR03980">
    <property type="entry name" value="prismane_assoc"/>
    <property type="match status" value="1"/>
</dbReference>
<dbReference type="PANTHER" id="PTHR39341:SF1">
    <property type="entry name" value="DUF1858 DOMAIN-CONTAINING PROTEIN"/>
    <property type="match status" value="1"/>
</dbReference>
<dbReference type="Gene3D" id="1.10.3910.10">
    <property type="entry name" value="SP0561-like"/>
    <property type="match status" value="1"/>
</dbReference>
<dbReference type="Proteomes" id="UP001627408">
    <property type="component" value="Unassembled WGS sequence"/>
</dbReference>
<reference evidence="1 2" key="1">
    <citation type="submission" date="2024-08" db="EMBL/GenBank/DDBJ databases">
        <title>Tateyamaria sp. nov., isolated from marine algae.</title>
        <authorList>
            <person name="Choi B.J."/>
            <person name="Kim J.M."/>
            <person name="Lee J.K."/>
            <person name="Choi D.G."/>
            <person name="Bayburt H."/>
            <person name="Baek J.H."/>
            <person name="Han D.M."/>
            <person name="Jeon C.O."/>
        </authorList>
    </citation>
    <scope>NUCLEOTIDE SEQUENCE [LARGE SCALE GENOMIC DNA]</scope>
    <source>
        <strain evidence="1 2">KMU-156</strain>
    </source>
</reference>